<dbReference type="HOGENOM" id="CLU_121931_0_0_4"/>
<organism evidence="1 2">
    <name type="scientific">Taylorella asinigenitalis (strain MCE3)</name>
    <dbReference type="NCBI Taxonomy" id="1008459"/>
    <lineage>
        <taxon>Bacteria</taxon>
        <taxon>Pseudomonadati</taxon>
        <taxon>Pseudomonadota</taxon>
        <taxon>Betaproteobacteria</taxon>
        <taxon>Burkholderiales</taxon>
        <taxon>Alcaligenaceae</taxon>
        <taxon>Taylorella</taxon>
    </lineage>
</organism>
<reference key="1">
    <citation type="submission" date="2011-09" db="EMBL/GenBank/DDBJ databases">
        <title>Genomic characterization of the Taylorella genus.</title>
        <authorList>
            <person name="Hebert L."/>
            <person name="Moumen B."/>
            <person name="Pons N."/>
            <person name="Duquesne F."/>
            <person name="Breuil M.-F."/>
            <person name="Goux D."/>
            <person name="Batto J.-M."/>
            <person name="Renault P."/>
            <person name="Laugier C."/>
            <person name="Petry S."/>
        </authorList>
    </citation>
    <scope>NUCLEOTIDE SEQUENCE</scope>
    <source>
        <strain>MCE3</strain>
    </source>
</reference>
<dbReference type="RefSeq" id="WP_014111684.1">
    <property type="nucleotide sequence ID" value="NC_016043.1"/>
</dbReference>
<keyword evidence="2" id="KW-1185">Reference proteome</keyword>
<dbReference type="InterPro" id="IPR029278">
    <property type="entry name" value="Imm26"/>
</dbReference>
<dbReference type="EMBL" id="CP003059">
    <property type="protein sequence ID" value="AEP36789.1"/>
    <property type="molecule type" value="Genomic_DNA"/>
</dbReference>
<dbReference type="AlphaFoldDB" id="G4QBX3"/>
<sequence>MRNIKLWEWSLKKSTALRNIKVGDIICYELDSDGSKYSYGQLIAKTGAGFVFRPFNIIHTEPNDLTVDEILNSSIAGRHFILDVYTALDKKKFHDDGEWRIIGHESDFKLSEQESNLFLFSRKIGNRAEKINILGHSEQCSLEEADNLVAYGPYLGDQAKKWFIDLNQ</sequence>
<reference evidence="1 2" key="2">
    <citation type="journal article" date="2012" name="PLoS ONE">
        <title>Genomic characterization of the taylorella genus.</title>
        <authorList>
            <person name="Hebert L."/>
            <person name="Moumen B."/>
            <person name="Pons N."/>
            <person name="Duquesne F."/>
            <person name="Breuil M.F."/>
            <person name="Goux D."/>
            <person name="Batto J.M."/>
            <person name="Laugier C."/>
            <person name="Renault P."/>
            <person name="Petry S."/>
        </authorList>
    </citation>
    <scope>NUCLEOTIDE SEQUENCE [LARGE SCALE GENOMIC DNA]</scope>
    <source>
        <strain evidence="1 2">MCE3</strain>
    </source>
</reference>
<dbReference type="KEGG" id="tas:TASI_1030"/>
<name>G4QBX3_TAYAM</name>
<gene>
    <name evidence="1" type="ordered locus">TASI_1030</name>
</gene>
<accession>G4QBX3</accession>
<evidence type="ECO:0000313" key="1">
    <source>
        <dbReference type="EMBL" id="AEP36789.1"/>
    </source>
</evidence>
<proteinExistence type="predicted"/>
<protein>
    <submittedName>
        <fullName evidence="1">Putative cytoplasmic protein</fullName>
    </submittedName>
</protein>
<dbReference type="Proteomes" id="UP000009284">
    <property type="component" value="Chromosome"/>
</dbReference>
<evidence type="ECO:0000313" key="2">
    <source>
        <dbReference type="Proteomes" id="UP000009284"/>
    </source>
</evidence>
<dbReference type="Pfam" id="PF15428">
    <property type="entry name" value="Imm26"/>
    <property type="match status" value="1"/>
</dbReference>
<dbReference type="OrthoDB" id="2218484at2"/>